<dbReference type="AlphaFoldDB" id="A0A6G7ZN08"/>
<dbReference type="RefSeq" id="WP_166093876.1">
    <property type="nucleotide sequence ID" value="NZ_CP049871.1"/>
</dbReference>
<organism evidence="2 3">
    <name type="scientific">Sphingomonas sinipercae</name>
    <dbReference type="NCBI Taxonomy" id="2714944"/>
    <lineage>
        <taxon>Bacteria</taxon>
        <taxon>Pseudomonadati</taxon>
        <taxon>Pseudomonadota</taxon>
        <taxon>Alphaproteobacteria</taxon>
        <taxon>Sphingomonadales</taxon>
        <taxon>Sphingomonadaceae</taxon>
        <taxon>Sphingomonas</taxon>
    </lineage>
</organism>
<evidence type="ECO:0000313" key="2">
    <source>
        <dbReference type="EMBL" id="QIL02323.1"/>
    </source>
</evidence>
<gene>
    <name evidence="2" type="ORF">G7078_05645</name>
</gene>
<evidence type="ECO:0000256" key="1">
    <source>
        <dbReference type="SAM" id="SignalP"/>
    </source>
</evidence>
<dbReference type="InterPro" id="IPR025514">
    <property type="entry name" value="DUF4402"/>
</dbReference>
<dbReference type="Pfam" id="PF14352">
    <property type="entry name" value="DUF4402"/>
    <property type="match status" value="1"/>
</dbReference>
<dbReference type="EMBL" id="CP049871">
    <property type="protein sequence ID" value="QIL02323.1"/>
    <property type="molecule type" value="Genomic_DNA"/>
</dbReference>
<dbReference type="KEGG" id="ssin:G7078_05645"/>
<dbReference type="Proteomes" id="UP000502502">
    <property type="component" value="Chromosome"/>
</dbReference>
<accession>A0A6G7ZN08</accession>
<feature type="signal peptide" evidence="1">
    <location>
        <begin position="1"/>
        <end position="25"/>
    </location>
</feature>
<proteinExistence type="predicted"/>
<sequence length="168" mass="17008">MVGHWARIAWVTALVALPCAAPAAAATITATTSAKVVKPLVLNRLQDLDLGTVMLGSGSFSGATLSLSAGGVRTCPVQITCSGATQVAAYNVAGTNNMVVRISTPDVLLVNQSDGSKTLQLTVDGPTSVVLTSSGPPGVDFQLGGSIKLDSTTAPGLYQGTFNVTVDY</sequence>
<evidence type="ECO:0000313" key="3">
    <source>
        <dbReference type="Proteomes" id="UP000502502"/>
    </source>
</evidence>
<protein>
    <submittedName>
        <fullName evidence="2">DUF4402 domain-containing protein</fullName>
    </submittedName>
</protein>
<name>A0A6G7ZN08_9SPHN</name>
<reference evidence="2 3" key="1">
    <citation type="submission" date="2020-03" db="EMBL/GenBank/DDBJ databases">
        <title>Sphingomonas sp. nov., isolated from fish.</title>
        <authorList>
            <person name="Hyun D.-W."/>
            <person name="Bae J.-W."/>
        </authorList>
    </citation>
    <scope>NUCLEOTIDE SEQUENCE [LARGE SCALE GENOMIC DNA]</scope>
    <source>
        <strain evidence="2 3">HDW15C</strain>
    </source>
</reference>
<feature type="chain" id="PRO_5026211587" evidence="1">
    <location>
        <begin position="26"/>
        <end position="168"/>
    </location>
</feature>
<keyword evidence="1" id="KW-0732">Signal</keyword>
<keyword evidence="3" id="KW-1185">Reference proteome</keyword>